<sequence>MASSAPHSRPHPWNAKSTSKILDIFEGTQQLVVARRVLGPS</sequence>
<evidence type="ECO:0000313" key="1">
    <source>
        <dbReference type="EMBL" id="MFF0457847.1"/>
    </source>
</evidence>
<comment type="caution">
    <text evidence="1">The sequence shown here is derived from an EMBL/GenBank/DDBJ whole genome shotgun (WGS) entry which is preliminary data.</text>
</comment>
<protein>
    <submittedName>
        <fullName evidence="1">Uncharacterized protein</fullName>
    </submittedName>
</protein>
<proteinExistence type="predicted"/>
<reference evidence="1 2" key="1">
    <citation type="submission" date="2024-10" db="EMBL/GenBank/DDBJ databases">
        <title>The Natural Products Discovery Center: Release of the First 8490 Sequenced Strains for Exploring Actinobacteria Biosynthetic Diversity.</title>
        <authorList>
            <person name="Kalkreuter E."/>
            <person name="Kautsar S.A."/>
            <person name="Yang D."/>
            <person name="Bader C.D."/>
            <person name="Teijaro C.N."/>
            <person name="Fluegel L."/>
            <person name="Davis C.M."/>
            <person name="Simpson J.R."/>
            <person name="Lauterbach L."/>
            <person name="Steele A.D."/>
            <person name="Gui C."/>
            <person name="Meng S."/>
            <person name="Li G."/>
            <person name="Viehrig K."/>
            <person name="Ye F."/>
            <person name="Su P."/>
            <person name="Kiefer A.F."/>
            <person name="Nichols A."/>
            <person name="Cepeda A.J."/>
            <person name="Yan W."/>
            <person name="Fan B."/>
            <person name="Jiang Y."/>
            <person name="Adhikari A."/>
            <person name="Zheng C.-J."/>
            <person name="Schuster L."/>
            <person name="Cowan T.M."/>
            <person name="Smanski M.J."/>
            <person name="Chevrette M.G."/>
            <person name="De Carvalho L.P.S."/>
            <person name="Shen B."/>
        </authorList>
    </citation>
    <scope>NUCLEOTIDE SEQUENCE [LARGE SCALE GENOMIC DNA]</scope>
    <source>
        <strain evidence="1 2">NPDC004550</strain>
    </source>
</reference>
<organism evidence="1 2">
    <name type="scientific">Nocardia africana</name>
    <dbReference type="NCBI Taxonomy" id="134964"/>
    <lineage>
        <taxon>Bacteria</taxon>
        <taxon>Bacillati</taxon>
        <taxon>Actinomycetota</taxon>
        <taxon>Actinomycetes</taxon>
        <taxon>Mycobacteriales</taxon>
        <taxon>Nocardiaceae</taxon>
        <taxon>Nocardia</taxon>
    </lineage>
</organism>
<keyword evidence="2" id="KW-1185">Reference proteome</keyword>
<gene>
    <name evidence="1" type="ORF">ACFYTH_31190</name>
</gene>
<name>A0ABW6NSV0_9NOCA</name>
<dbReference type="Proteomes" id="UP001601521">
    <property type="component" value="Unassembled WGS sequence"/>
</dbReference>
<evidence type="ECO:0000313" key="2">
    <source>
        <dbReference type="Proteomes" id="UP001601521"/>
    </source>
</evidence>
<accession>A0ABW6NSV0</accession>
<dbReference type="RefSeq" id="WP_387255200.1">
    <property type="nucleotide sequence ID" value="NZ_JBIALX010000019.1"/>
</dbReference>
<dbReference type="EMBL" id="JBIALX010000019">
    <property type="protein sequence ID" value="MFF0457847.1"/>
    <property type="molecule type" value="Genomic_DNA"/>
</dbReference>